<evidence type="ECO:0000256" key="3">
    <source>
        <dbReference type="RuleBase" id="RU000363"/>
    </source>
</evidence>
<dbReference type="InterPro" id="IPR051468">
    <property type="entry name" value="Fungal_SecMetab_SDRs"/>
</dbReference>
<dbReference type="OrthoDB" id="7289984at2759"/>
<dbReference type="InterPro" id="IPR002347">
    <property type="entry name" value="SDR_fam"/>
</dbReference>
<dbReference type="SUPFAM" id="SSF51735">
    <property type="entry name" value="NAD(P)-binding Rossmann-fold domains"/>
    <property type="match status" value="1"/>
</dbReference>
<dbReference type="PANTHER" id="PTHR43544">
    <property type="entry name" value="SHORT-CHAIN DEHYDROGENASE/REDUCTASE"/>
    <property type="match status" value="1"/>
</dbReference>
<accession>A0A371CKQ2</accession>
<dbReference type="PROSITE" id="PS00061">
    <property type="entry name" value="ADH_SHORT"/>
    <property type="match status" value="1"/>
</dbReference>
<dbReference type="PANTHER" id="PTHR43544:SF36">
    <property type="entry name" value="CHAIN OXIDOREDUCTASE (CSGA), PUTATIVE (AFU_ORTHOLOGUE AFUA_4G00910)-RELATED"/>
    <property type="match status" value="1"/>
</dbReference>
<comment type="similarity">
    <text evidence="1 3">Belongs to the short-chain dehydrogenases/reductases (SDR) family.</text>
</comment>
<proteinExistence type="inferred from homology"/>
<dbReference type="Proteomes" id="UP000256964">
    <property type="component" value="Unassembled WGS sequence"/>
</dbReference>
<dbReference type="Pfam" id="PF00106">
    <property type="entry name" value="adh_short"/>
    <property type="match status" value="1"/>
</dbReference>
<dbReference type="CDD" id="cd05325">
    <property type="entry name" value="carb_red_sniffer_like_SDR_c"/>
    <property type="match status" value="1"/>
</dbReference>
<sequence>MASQALVWLITGASRGIGLELTKQLLDAPSHFVVAACRNPSSASGLKALAVTAKDRLHTVRMDVSDASSIRSCADEVSTILGDRGVGVDYLINNAGIALRPDTAFSMNIDDLLQTFVTNVAGPARVSQAFLPLVEKSGKKTIVNVSSLMGSIGADVSGVSNASYSISKTALNMLTYKQAKEKPAVTTISICPGWLQTDLGGQNAQYPVAVGVAGVIKTVQSLTLADSGKFLNTKGEQYPW</sequence>
<dbReference type="GO" id="GO:0005737">
    <property type="term" value="C:cytoplasm"/>
    <property type="evidence" value="ECO:0007669"/>
    <property type="project" value="TreeGrafter"/>
</dbReference>
<keyword evidence="5" id="KW-1185">Reference proteome</keyword>
<dbReference type="STRING" id="139420.A0A371CKQ2"/>
<evidence type="ECO:0000256" key="2">
    <source>
        <dbReference type="ARBA" id="ARBA00022857"/>
    </source>
</evidence>
<evidence type="ECO:0000256" key="1">
    <source>
        <dbReference type="ARBA" id="ARBA00006484"/>
    </source>
</evidence>
<name>A0A371CKQ2_9APHY</name>
<dbReference type="PRINTS" id="PR00081">
    <property type="entry name" value="GDHRDH"/>
</dbReference>
<gene>
    <name evidence="4" type="ORF">OH76DRAFT_1412603</name>
</gene>
<dbReference type="InterPro" id="IPR036291">
    <property type="entry name" value="NAD(P)-bd_dom_sf"/>
</dbReference>
<evidence type="ECO:0000313" key="4">
    <source>
        <dbReference type="EMBL" id="RDX40868.1"/>
    </source>
</evidence>
<dbReference type="InterPro" id="IPR020904">
    <property type="entry name" value="Sc_DH/Rdtase_CS"/>
</dbReference>
<protein>
    <submittedName>
        <fullName evidence="4">NAD-P-binding protein</fullName>
    </submittedName>
</protein>
<dbReference type="Gene3D" id="3.40.50.720">
    <property type="entry name" value="NAD(P)-binding Rossmann-like Domain"/>
    <property type="match status" value="1"/>
</dbReference>
<evidence type="ECO:0000313" key="5">
    <source>
        <dbReference type="Proteomes" id="UP000256964"/>
    </source>
</evidence>
<dbReference type="GO" id="GO:0016491">
    <property type="term" value="F:oxidoreductase activity"/>
    <property type="evidence" value="ECO:0007669"/>
    <property type="project" value="TreeGrafter"/>
</dbReference>
<organism evidence="4 5">
    <name type="scientific">Lentinus brumalis</name>
    <dbReference type="NCBI Taxonomy" id="2498619"/>
    <lineage>
        <taxon>Eukaryota</taxon>
        <taxon>Fungi</taxon>
        <taxon>Dikarya</taxon>
        <taxon>Basidiomycota</taxon>
        <taxon>Agaricomycotina</taxon>
        <taxon>Agaricomycetes</taxon>
        <taxon>Polyporales</taxon>
        <taxon>Polyporaceae</taxon>
        <taxon>Lentinus</taxon>
    </lineage>
</organism>
<dbReference type="EMBL" id="KZ857533">
    <property type="protein sequence ID" value="RDX40868.1"/>
    <property type="molecule type" value="Genomic_DNA"/>
</dbReference>
<keyword evidence="2" id="KW-0521">NADP</keyword>
<dbReference type="PRINTS" id="PR00080">
    <property type="entry name" value="SDRFAMILY"/>
</dbReference>
<reference evidence="4 5" key="1">
    <citation type="journal article" date="2018" name="Biotechnol. Biofuels">
        <title>Integrative visual omics of the white-rot fungus Polyporus brumalis exposes the biotechnological potential of its oxidative enzymes for delignifying raw plant biomass.</title>
        <authorList>
            <person name="Miyauchi S."/>
            <person name="Rancon A."/>
            <person name="Drula E."/>
            <person name="Hage H."/>
            <person name="Chaduli D."/>
            <person name="Favel A."/>
            <person name="Grisel S."/>
            <person name="Henrissat B."/>
            <person name="Herpoel-Gimbert I."/>
            <person name="Ruiz-Duenas F.J."/>
            <person name="Chevret D."/>
            <person name="Hainaut M."/>
            <person name="Lin J."/>
            <person name="Wang M."/>
            <person name="Pangilinan J."/>
            <person name="Lipzen A."/>
            <person name="Lesage-Meessen L."/>
            <person name="Navarro D."/>
            <person name="Riley R."/>
            <person name="Grigoriev I.V."/>
            <person name="Zhou S."/>
            <person name="Raouche S."/>
            <person name="Rosso M.N."/>
        </authorList>
    </citation>
    <scope>NUCLEOTIDE SEQUENCE [LARGE SCALE GENOMIC DNA]</scope>
    <source>
        <strain evidence="4 5">BRFM 1820</strain>
    </source>
</reference>
<dbReference type="AlphaFoldDB" id="A0A371CKQ2"/>